<dbReference type="InterPro" id="IPR020806">
    <property type="entry name" value="PKS_PP-bd"/>
</dbReference>
<comment type="cofactor">
    <cofactor evidence="1">
        <name>pantetheine 4'-phosphate</name>
        <dbReference type="ChEBI" id="CHEBI:47942"/>
    </cofactor>
</comment>
<feature type="domain" description="Carrier" evidence="5">
    <location>
        <begin position="941"/>
        <end position="1016"/>
    </location>
</feature>
<accession>A0AAP5M9C3</accession>
<dbReference type="Pfam" id="PF08242">
    <property type="entry name" value="Methyltransf_12"/>
    <property type="match status" value="1"/>
</dbReference>
<dbReference type="InterPro" id="IPR045851">
    <property type="entry name" value="AMP-bd_C_sf"/>
</dbReference>
<dbReference type="GO" id="GO:0043041">
    <property type="term" value="P:amino acid activation for nonribosomal peptide biosynthetic process"/>
    <property type="evidence" value="ECO:0007669"/>
    <property type="project" value="TreeGrafter"/>
</dbReference>
<sequence>MKVFNDLSKRNSNTPTCIHEIFELQVKKTPEAVAIISENQVLTYRELNEKANQLGHHLRKLNVKTDKPIALYVERSVEAIIGYLGILKAGSAYLPINPSYPEKLQVNMLANAASEVVLIGSKIELPQYDIVSLRLDSPFLNQESTDNLTGLTMPDNLAYVMYTSGSTGTPKAIGIPHLGVVRLVKGQNYVTITETDRFLQLSPLTFDASTFEIWGSLLNGSTLVIMPPHNPSLEELGRALENHRITILFLTTALFHLMVEERLEDLKSLRYLLAGGEIMSVKHMQKFLHQVKDCRMLHVYGPTENTTFTCYYHVVDSEELGTSIPIGRAISGSDVYILDSQMRPVSEGIPGELYTSGEGLARGYINSPELTAEKFVPNPLSDKPGDRLYRTGDQARFLPDGNIEFLGRFDFQVKIRGFRIEPGEIESALNQHPYVSNSLVMACEVSPDDKRLVAYVVPNDGEDTVHKIKDEKDAENILHWQNIYDDLYNQTPTTEDPTFNIIGWNSSYTNRPLPEEEMAEWVQATASRIMSLQFDRVLEIGCGTGMLLFQIAPNCSRYIGTDLSQQALDYIQPHLERRNLSDVALLHRMADNFEGFEENSFNLVILNSVVQHFPNVDYLVQVLEKAVNVVAQGGYIFLGDVRCLPLLEAFHASVQLFQSPEWLPVEQLCQRIDKKIQLEDQLVIDPNFFVALKTRLPKISHVEVLLKRGHHHNELTKFRYDVIIHIGDSVVPSPIDNEWLNWKKENLTLQSLRSHLLQKEPDVICIRNVPNARIAQDFKIAEVLNQQKIQKTVGELRESFEIASNEELFVDPEDLWTLGKELSFSVYIGWSGADQPDTYDVAFVRNNNKAVSHTIRFPHSLQANLDAQLSKYTNQPMLSKFGNSLTQDLRTYLEEKLPEYMCPSFFILIDSFPLTVNGKVDRQKLLPPEYFRPELNQTYTAPQNATEETLAQIFTQVLRINRVGRYDNFFDLGGHSLLAMQIISRIRDTFQLELKLRTFMENPTLQGLAEAIGAVRWNSQVVRNISEAMDLKYEVGEI</sequence>
<evidence type="ECO:0000256" key="3">
    <source>
        <dbReference type="ARBA" id="ARBA00022553"/>
    </source>
</evidence>
<dbReference type="InterPro" id="IPR013217">
    <property type="entry name" value="Methyltransf_12"/>
</dbReference>
<dbReference type="PANTHER" id="PTHR45527">
    <property type="entry name" value="NONRIBOSOMAL PEPTIDE SYNTHETASE"/>
    <property type="match status" value="1"/>
</dbReference>
<dbReference type="InterPro" id="IPR010071">
    <property type="entry name" value="AA_adenyl_dom"/>
</dbReference>
<evidence type="ECO:0000256" key="2">
    <source>
        <dbReference type="ARBA" id="ARBA00022450"/>
    </source>
</evidence>
<dbReference type="InterPro" id="IPR006162">
    <property type="entry name" value="Ppantetheine_attach_site"/>
</dbReference>
<dbReference type="FunFam" id="3.40.50.980:FF:000001">
    <property type="entry name" value="Non-ribosomal peptide synthetase"/>
    <property type="match status" value="1"/>
</dbReference>
<dbReference type="SUPFAM" id="SSF56801">
    <property type="entry name" value="Acetyl-CoA synthetase-like"/>
    <property type="match status" value="1"/>
</dbReference>
<evidence type="ECO:0000259" key="5">
    <source>
        <dbReference type="PROSITE" id="PS50075"/>
    </source>
</evidence>
<organism evidence="6 7">
    <name type="scientific">Aetokthonos hydrillicola Thurmond2011</name>
    <dbReference type="NCBI Taxonomy" id="2712845"/>
    <lineage>
        <taxon>Bacteria</taxon>
        <taxon>Bacillati</taxon>
        <taxon>Cyanobacteriota</taxon>
        <taxon>Cyanophyceae</taxon>
        <taxon>Nostocales</taxon>
        <taxon>Hapalosiphonaceae</taxon>
        <taxon>Aetokthonos</taxon>
    </lineage>
</organism>
<dbReference type="InterPro" id="IPR020845">
    <property type="entry name" value="AMP-binding_CS"/>
</dbReference>
<dbReference type="CDD" id="cd12117">
    <property type="entry name" value="A_NRPS_Srf_like"/>
    <property type="match status" value="1"/>
</dbReference>
<dbReference type="Pfam" id="PF00501">
    <property type="entry name" value="AMP-binding"/>
    <property type="match status" value="1"/>
</dbReference>
<dbReference type="GO" id="GO:0005737">
    <property type="term" value="C:cytoplasm"/>
    <property type="evidence" value="ECO:0007669"/>
    <property type="project" value="TreeGrafter"/>
</dbReference>
<protein>
    <submittedName>
        <fullName evidence="6">Amino acid adenylation domain-containing protein</fullName>
    </submittedName>
</protein>
<dbReference type="RefSeq" id="WP_208343837.1">
    <property type="nucleotide sequence ID" value="NZ_CAWQFN010000379.1"/>
</dbReference>
<dbReference type="InterPro" id="IPR036736">
    <property type="entry name" value="ACP-like_sf"/>
</dbReference>
<keyword evidence="4" id="KW-0677">Repeat</keyword>
<dbReference type="PROSITE" id="PS50075">
    <property type="entry name" value="CARRIER"/>
    <property type="match status" value="1"/>
</dbReference>
<dbReference type="PROSITE" id="PS00455">
    <property type="entry name" value="AMP_BINDING"/>
    <property type="match status" value="1"/>
</dbReference>
<dbReference type="FunFam" id="2.30.38.10:FF:000001">
    <property type="entry name" value="Non-ribosomal peptide synthetase PvdI"/>
    <property type="match status" value="1"/>
</dbReference>
<dbReference type="SUPFAM" id="SSF47336">
    <property type="entry name" value="ACP-like"/>
    <property type="match status" value="1"/>
</dbReference>
<dbReference type="Gene3D" id="1.10.1200.10">
    <property type="entry name" value="ACP-like"/>
    <property type="match status" value="1"/>
</dbReference>
<dbReference type="Gene3D" id="2.30.38.10">
    <property type="entry name" value="Luciferase, Domain 3"/>
    <property type="match status" value="1"/>
</dbReference>
<dbReference type="PROSITE" id="PS00012">
    <property type="entry name" value="PHOSPHOPANTETHEINE"/>
    <property type="match status" value="1"/>
</dbReference>
<dbReference type="AlphaFoldDB" id="A0AAP5M9C3"/>
<dbReference type="GO" id="GO:0044550">
    <property type="term" value="P:secondary metabolite biosynthetic process"/>
    <property type="evidence" value="ECO:0007669"/>
    <property type="project" value="TreeGrafter"/>
</dbReference>
<evidence type="ECO:0000313" key="7">
    <source>
        <dbReference type="Proteomes" id="UP000667802"/>
    </source>
</evidence>
<dbReference type="EMBL" id="JAALHA020000005">
    <property type="protein sequence ID" value="MDR9895592.1"/>
    <property type="molecule type" value="Genomic_DNA"/>
</dbReference>
<dbReference type="Proteomes" id="UP000667802">
    <property type="component" value="Unassembled WGS sequence"/>
</dbReference>
<dbReference type="CDD" id="cd02440">
    <property type="entry name" value="AdoMet_MTases"/>
    <property type="match status" value="1"/>
</dbReference>
<keyword evidence="3" id="KW-0597">Phosphoprotein</keyword>
<evidence type="ECO:0000313" key="6">
    <source>
        <dbReference type="EMBL" id="MDR9895592.1"/>
    </source>
</evidence>
<keyword evidence="2" id="KW-0596">Phosphopantetheine</keyword>
<reference evidence="7" key="1">
    <citation type="journal article" date="2021" name="Science">
        <title>Hunting the eagle killer: A cyanobacterial neurotoxin causes vacuolar myelinopathy.</title>
        <authorList>
            <person name="Breinlinger S."/>
            <person name="Phillips T.J."/>
            <person name="Haram B.N."/>
            <person name="Mares J."/>
            <person name="Martinez Yerena J.A."/>
            <person name="Hrouzek P."/>
            <person name="Sobotka R."/>
            <person name="Henderson W.M."/>
            <person name="Schmieder P."/>
            <person name="Williams S.M."/>
            <person name="Lauderdale J.D."/>
            <person name="Wilde H.D."/>
            <person name="Gerrin W."/>
            <person name="Kust A."/>
            <person name="Washington J.W."/>
            <person name="Wagner C."/>
            <person name="Geier B."/>
            <person name="Liebeke M."/>
            <person name="Enke H."/>
            <person name="Niedermeyer T.H.J."/>
            <person name="Wilde S.B."/>
        </authorList>
    </citation>
    <scope>NUCLEOTIDE SEQUENCE [LARGE SCALE GENOMIC DNA]</scope>
    <source>
        <strain evidence="7">Thurmond2011</strain>
    </source>
</reference>
<name>A0AAP5M9C3_9CYAN</name>
<dbReference type="Gene3D" id="3.30.300.30">
    <property type="match status" value="2"/>
</dbReference>
<dbReference type="InterPro" id="IPR029063">
    <property type="entry name" value="SAM-dependent_MTases_sf"/>
</dbReference>
<dbReference type="InterPro" id="IPR009081">
    <property type="entry name" value="PP-bd_ACP"/>
</dbReference>
<keyword evidence="7" id="KW-1185">Reference proteome</keyword>
<dbReference type="NCBIfam" id="TIGR01733">
    <property type="entry name" value="AA-adenyl-dom"/>
    <property type="match status" value="1"/>
</dbReference>
<dbReference type="Gene3D" id="3.40.50.150">
    <property type="entry name" value="Vaccinia Virus protein VP39"/>
    <property type="match status" value="1"/>
</dbReference>
<dbReference type="GO" id="GO:0031177">
    <property type="term" value="F:phosphopantetheine binding"/>
    <property type="evidence" value="ECO:0007669"/>
    <property type="project" value="InterPro"/>
</dbReference>
<gene>
    <name evidence="6" type="ORF">G7B40_013585</name>
</gene>
<dbReference type="Pfam" id="PF00550">
    <property type="entry name" value="PP-binding"/>
    <property type="match status" value="1"/>
</dbReference>
<comment type="caution">
    <text evidence="6">The sequence shown here is derived from an EMBL/GenBank/DDBJ whole genome shotgun (WGS) entry which is preliminary data.</text>
</comment>
<dbReference type="FunFam" id="1.10.1200.10:FF:000005">
    <property type="entry name" value="Nonribosomal peptide synthetase 1"/>
    <property type="match status" value="1"/>
</dbReference>
<dbReference type="SMART" id="SM00823">
    <property type="entry name" value="PKS_PP"/>
    <property type="match status" value="1"/>
</dbReference>
<evidence type="ECO:0000256" key="1">
    <source>
        <dbReference type="ARBA" id="ARBA00001957"/>
    </source>
</evidence>
<dbReference type="PANTHER" id="PTHR45527:SF1">
    <property type="entry name" value="FATTY ACID SYNTHASE"/>
    <property type="match status" value="1"/>
</dbReference>
<evidence type="ECO:0000256" key="4">
    <source>
        <dbReference type="ARBA" id="ARBA00022737"/>
    </source>
</evidence>
<dbReference type="Gene3D" id="3.40.50.980">
    <property type="match status" value="2"/>
</dbReference>
<dbReference type="InterPro" id="IPR000873">
    <property type="entry name" value="AMP-dep_synth/lig_dom"/>
</dbReference>
<dbReference type="SUPFAM" id="SSF53335">
    <property type="entry name" value="S-adenosyl-L-methionine-dependent methyltransferases"/>
    <property type="match status" value="1"/>
</dbReference>
<proteinExistence type="predicted"/>